<dbReference type="GO" id="GO:0008168">
    <property type="term" value="F:methyltransferase activity"/>
    <property type="evidence" value="ECO:0007669"/>
    <property type="project" value="UniProtKB-KW"/>
</dbReference>
<dbReference type="PANTHER" id="PTHR43861">
    <property type="entry name" value="TRANS-ACONITATE 2-METHYLTRANSFERASE-RELATED"/>
    <property type="match status" value="1"/>
</dbReference>
<keyword evidence="2 4" id="KW-0808">Transferase</keyword>
<dbReference type="Proteomes" id="UP001548189">
    <property type="component" value="Unassembled WGS sequence"/>
</dbReference>
<dbReference type="GO" id="GO:0032259">
    <property type="term" value="P:methylation"/>
    <property type="evidence" value="ECO:0007669"/>
    <property type="project" value="UniProtKB-KW"/>
</dbReference>
<evidence type="ECO:0000313" key="4">
    <source>
        <dbReference type="EMBL" id="MET1256233.1"/>
    </source>
</evidence>
<evidence type="ECO:0000313" key="5">
    <source>
        <dbReference type="Proteomes" id="UP001548189"/>
    </source>
</evidence>
<dbReference type="InterPro" id="IPR029063">
    <property type="entry name" value="SAM-dependent_MTases_sf"/>
</dbReference>
<name>A0ABV2BWE2_9GAMM</name>
<dbReference type="PANTHER" id="PTHR43861:SF1">
    <property type="entry name" value="TRANS-ACONITATE 2-METHYLTRANSFERASE"/>
    <property type="match status" value="1"/>
</dbReference>
<evidence type="ECO:0000256" key="2">
    <source>
        <dbReference type="ARBA" id="ARBA00022679"/>
    </source>
</evidence>
<keyword evidence="5" id="KW-1185">Reference proteome</keyword>
<dbReference type="SUPFAM" id="SSF53335">
    <property type="entry name" value="S-adenosyl-L-methionine-dependent methyltransferases"/>
    <property type="match status" value="1"/>
</dbReference>
<evidence type="ECO:0000256" key="1">
    <source>
        <dbReference type="ARBA" id="ARBA00022603"/>
    </source>
</evidence>
<feature type="domain" description="Methyltransferase" evidence="3">
    <location>
        <begin position="49"/>
        <end position="146"/>
    </location>
</feature>
<comment type="caution">
    <text evidence="4">The sequence shown here is derived from an EMBL/GenBank/DDBJ whole genome shotgun (WGS) entry which is preliminary data.</text>
</comment>
<sequence>MTTSVEKDTQKLYDNQAQDWSRKEPILLSDYSARPYVLSMCEPIDGLDILDLGCGEGYVSRELKKRGATNIFGIDISEEMINRAIAEQVRQNLDGMTFKNLDVRQFDESNAKQYDLVLAMFLFNYLDVPDTQATMKKIFNWLKPGGYFVFAVPHPLLAYLKSEDYPFYFRSSGGYFSARNELFPGEIWRRDGVAVNVQCVHKTIEDYFTCLRAAGFELIPEVRELHITEEHIKMDPGFFEPLRELPLHVAFKVKKP</sequence>
<dbReference type="InterPro" id="IPR041698">
    <property type="entry name" value="Methyltransf_25"/>
</dbReference>
<accession>A0ABV2BWE2</accession>
<dbReference type="Pfam" id="PF13649">
    <property type="entry name" value="Methyltransf_25"/>
    <property type="match status" value="1"/>
</dbReference>
<proteinExistence type="predicted"/>
<dbReference type="CDD" id="cd02440">
    <property type="entry name" value="AdoMet_MTases"/>
    <property type="match status" value="1"/>
</dbReference>
<dbReference type="EC" id="2.1.-.-" evidence="4"/>
<organism evidence="4 5">
    <name type="scientific">Aliikangiella maris</name>
    <dbReference type="NCBI Taxonomy" id="3162458"/>
    <lineage>
        <taxon>Bacteria</taxon>
        <taxon>Pseudomonadati</taxon>
        <taxon>Pseudomonadota</taxon>
        <taxon>Gammaproteobacteria</taxon>
        <taxon>Oceanospirillales</taxon>
        <taxon>Pleioneaceae</taxon>
        <taxon>Aliikangiella</taxon>
    </lineage>
</organism>
<protein>
    <submittedName>
        <fullName evidence="4">Class I SAM-dependent methyltransferase</fullName>
        <ecNumber evidence="4">2.1.-.-</ecNumber>
    </submittedName>
</protein>
<reference evidence="4 5" key="1">
    <citation type="submission" date="2024-06" db="EMBL/GenBank/DDBJ databases">
        <authorList>
            <person name="Li F."/>
        </authorList>
    </citation>
    <scope>NUCLEOTIDE SEQUENCE [LARGE SCALE GENOMIC DNA]</scope>
    <source>
        <strain evidence="4 5">GXAS 311</strain>
    </source>
</reference>
<dbReference type="Gene3D" id="3.40.50.150">
    <property type="entry name" value="Vaccinia Virus protein VP39"/>
    <property type="match status" value="1"/>
</dbReference>
<dbReference type="EMBL" id="JBEVCJ010000018">
    <property type="protein sequence ID" value="MET1256233.1"/>
    <property type="molecule type" value="Genomic_DNA"/>
</dbReference>
<gene>
    <name evidence="4" type="ORF">ABVT43_13920</name>
</gene>
<dbReference type="RefSeq" id="WP_353896819.1">
    <property type="nucleotide sequence ID" value="NZ_JBEVCJ010000018.1"/>
</dbReference>
<keyword evidence="1 4" id="KW-0489">Methyltransferase</keyword>
<evidence type="ECO:0000259" key="3">
    <source>
        <dbReference type="Pfam" id="PF13649"/>
    </source>
</evidence>